<proteinExistence type="predicted"/>
<dbReference type="Gene3D" id="3.40.50.1820">
    <property type="entry name" value="alpha/beta hydrolase"/>
    <property type="match status" value="1"/>
</dbReference>
<reference evidence="1" key="1">
    <citation type="submission" date="2018-06" db="EMBL/GenBank/DDBJ databases">
        <authorList>
            <person name="Zhirakovskaya E."/>
        </authorList>
    </citation>
    <scope>NUCLEOTIDE SEQUENCE</scope>
</reference>
<evidence type="ECO:0000313" key="1">
    <source>
        <dbReference type="EMBL" id="VAW63576.1"/>
    </source>
</evidence>
<evidence type="ECO:0008006" key="2">
    <source>
        <dbReference type="Google" id="ProtNLM"/>
    </source>
</evidence>
<organism evidence="1">
    <name type="scientific">hydrothermal vent metagenome</name>
    <dbReference type="NCBI Taxonomy" id="652676"/>
    <lineage>
        <taxon>unclassified sequences</taxon>
        <taxon>metagenomes</taxon>
        <taxon>ecological metagenomes</taxon>
    </lineage>
</organism>
<dbReference type="EMBL" id="UOFI01000042">
    <property type="protein sequence ID" value="VAW63576.1"/>
    <property type="molecule type" value="Genomic_DNA"/>
</dbReference>
<accession>A0A3B0Y5A5</accession>
<sequence>FPAQLWDAEIFLQDVYSNFFKIKELPVLITWGAEDFAFQEPERKRFEDIFPKHKTVILENASHFIQEDSASEISKLIRSWHSETFK</sequence>
<protein>
    <recommendedName>
        <fullName evidence="2">Alpha/beta hydrolase</fullName>
    </recommendedName>
</protein>
<name>A0A3B0Y5A5_9ZZZZ</name>
<dbReference type="AlphaFoldDB" id="A0A3B0Y5A5"/>
<gene>
    <name evidence="1" type="ORF">MNBD_GAMMA09-1</name>
</gene>
<dbReference type="SUPFAM" id="SSF53474">
    <property type="entry name" value="alpha/beta-Hydrolases"/>
    <property type="match status" value="1"/>
</dbReference>
<feature type="non-terminal residue" evidence="1">
    <location>
        <position position="1"/>
    </location>
</feature>
<dbReference type="InterPro" id="IPR029058">
    <property type="entry name" value="AB_hydrolase_fold"/>
</dbReference>